<accession>A0A8F2XWU2</accession>
<proteinExistence type="predicted"/>
<dbReference type="InterPro" id="IPR015947">
    <property type="entry name" value="PUA-like_sf"/>
</dbReference>
<keyword evidence="3" id="KW-1185">Reference proteome</keyword>
<sequence length="117" mass="13447">MKIEGVEITRALIIDEPWIGKILSGEKTWEMRSTKTKIRGSIALIKKGSGKIVGIAELYDCIACDHELLHLTNKHCIPRNMSRVFEKWNVAWKLRNAKKINPIPYEHKQGAVIWVKI</sequence>
<evidence type="ECO:0000313" key="3">
    <source>
        <dbReference type="Proteomes" id="UP000683424"/>
    </source>
</evidence>
<dbReference type="Gene3D" id="2.30.130.30">
    <property type="entry name" value="Hypothetical protein"/>
    <property type="match status" value="1"/>
</dbReference>
<evidence type="ECO:0000313" key="2">
    <source>
        <dbReference type="EMBL" id="QWX10229.1"/>
    </source>
</evidence>
<dbReference type="Proteomes" id="UP000683424">
    <property type="component" value="Segment"/>
</dbReference>
<dbReference type="EMBL" id="MW009675">
    <property type="protein sequence ID" value="QWX10229.1"/>
    <property type="molecule type" value="Genomic_DNA"/>
</dbReference>
<organism evidence="2 3">
    <name type="scientific">Vibrio phage vB_VpP_BT-1011</name>
    <dbReference type="NCBI Taxonomy" id="2799672"/>
    <lineage>
        <taxon>Viruses</taxon>
        <taxon>Duplodnaviria</taxon>
        <taxon>Heunggongvirae</taxon>
        <taxon>Uroviricota</taxon>
        <taxon>Caudoviricetes</taxon>
        <taxon>Tieomvirus</taxon>
        <taxon>Tieomvirus BT1011</taxon>
    </lineage>
</organism>
<dbReference type="InterPro" id="IPR007374">
    <property type="entry name" value="ASCH_domain"/>
</dbReference>
<reference evidence="2" key="1">
    <citation type="submission" date="2020-09" db="EMBL/GenBank/DDBJ databases">
        <authorList>
            <person name="Gao C."/>
            <person name="Qiu Z."/>
        </authorList>
    </citation>
    <scope>NUCLEOTIDE SEQUENCE</scope>
</reference>
<dbReference type="SUPFAM" id="SSF88697">
    <property type="entry name" value="PUA domain-like"/>
    <property type="match status" value="1"/>
</dbReference>
<feature type="domain" description="ASCH" evidence="1">
    <location>
        <begin position="13"/>
        <end position="88"/>
    </location>
</feature>
<evidence type="ECO:0000259" key="1">
    <source>
        <dbReference type="Pfam" id="PF04266"/>
    </source>
</evidence>
<protein>
    <recommendedName>
        <fullName evidence="1">ASCH domain-containing protein</fullName>
    </recommendedName>
</protein>
<dbReference type="Pfam" id="PF04266">
    <property type="entry name" value="ASCH"/>
    <property type="match status" value="1"/>
</dbReference>
<name>A0A8F2XWU2_9CAUD</name>
<gene>
    <name evidence="2" type="ORF">vBVpPBT1011_0030</name>
</gene>